<dbReference type="Gene3D" id="3.40.50.360">
    <property type="match status" value="1"/>
</dbReference>
<keyword evidence="5" id="KW-1185">Reference proteome</keyword>
<protein>
    <submittedName>
        <fullName evidence="4">Iron-sulfur flavoprotein</fullName>
    </submittedName>
</protein>
<name>Q2LV34_SYNAS</name>
<dbReference type="EMBL" id="CP000252">
    <property type="protein sequence ID" value="ABC77944.1"/>
    <property type="molecule type" value="Genomic_DNA"/>
</dbReference>
<dbReference type="InParanoid" id="Q2LV34"/>
<dbReference type="HOGENOM" id="CLU_050993_4_0_7"/>
<evidence type="ECO:0000256" key="1">
    <source>
        <dbReference type="ARBA" id="ARBA00022630"/>
    </source>
</evidence>
<dbReference type="InterPro" id="IPR029039">
    <property type="entry name" value="Flavoprotein-like_sf"/>
</dbReference>
<dbReference type="STRING" id="56780.SYN_00657"/>
<reference evidence="4 5" key="1">
    <citation type="journal article" date="2007" name="Proc. Natl. Acad. Sci. U.S.A.">
        <title>The genome of Syntrophus aciditrophicus: life at the thermodynamic limit of microbial growth.</title>
        <authorList>
            <person name="McInerney M.J."/>
            <person name="Rohlin L."/>
            <person name="Mouttaki H."/>
            <person name="Kim U."/>
            <person name="Krupp R.S."/>
            <person name="Rios-Hernandez L."/>
            <person name="Sieber J."/>
            <person name="Struchtemeyer C.G."/>
            <person name="Bhattacharyya A."/>
            <person name="Campbell J.W."/>
            <person name="Gunsalus R.P."/>
        </authorList>
    </citation>
    <scope>NUCLEOTIDE SEQUENCE [LARGE SCALE GENOMIC DNA]</scope>
    <source>
        <strain evidence="4 5">SB</strain>
    </source>
</reference>
<evidence type="ECO:0000256" key="2">
    <source>
        <dbReference type="ARBA" id="ARBA00022643"/>
    </source>
</evidence>
<dbReference type="GO" id="GO:0016491">
    <property type="term" value="F:oxidoreductase activity"/>
    <property type="evidence" value="ECO:0007669"/>
    <property type="project" value="InterPro"/>
</dbReference>
<dbReference type="SUPFAM" id="SSF52218">
    <property type="entry name" value="Flavoproteins"/>
    <property type="match status" value="1"/>
</dbReference>
<organism evidence="4 5">
    <name type="scientific">Syntrophus aciditrophicus (strain SB)</name>
    <dbReference type="NCBI Taxonomy" id="56780"/>
    <lineage>
        <taxon>Bacteria</taxon>
        <taxon>Pseudomonadati</taxon>
        <taxon>Thermodesulfobacteriota</taxon>
        <taxon>Syntrophia</taxon>
        <taxon>Syntrophales</taxon>
        <taxon>Syntrophaceae</taxon>
        <taxon>Syntrophus</taxon>
    </lineage>
</organism>
<dbReference type="Pfam" id="PF03358">
    <property type="entry name" value="FMN_red"/>
    <property type="match status" value="1"/>
</dbReference>
<gene>
    <name evidence="4" type="ORF">SYN_00657</name>
</gene>
<dbReference type="AlphaFoldDB" id="Q2LV34"/>
<dbReference type="eggNOG" id="COG0655">
    <property type="taxonomic scope" value="Bacteria"/>
</dbReference>
<evidence type="ECO:0000313" key="4">
    <source>
        <dbReference type="EMBL" id="ABC77944.1"/>
    </source>
</evidence>
<dbReference type="PANTHER" id="PTHR43278">
    <property type="entry name" value="NAD(P)H-DEPENDENT FMN-CONTAINING OXIDOREDUCTASE YWQN-RELATED"/>
    <property type="match status" value="1"/>
</dbReference>
<accession>Q2LV34</accession>
<keyword evidence="1" id="KW-0285">Flavoprotein</keyword>
<dbReference type="PANTHER" id="PTHR43278:SF2">
    <property type="entry name" value="IRON-SULFUR FLAVOPROTEIN"/>
    <property type="match status" value="1"/>
</dbReference>
<evidence type="ECO:0000313" key="5">
    <source>
        <dbReference type="Proteomes" id="UP000001933"/>
    </source>
</evidence>
<dbReference type="Proteomes" id="UP000001933">
    <property type="component" value="Chromosome"/>
</dbReference>
<sequence>MMVLIIRGARQKSNALNAGITVLRWRRKMKALILNGSARGQKGVTGTLVEAITRGLMEAKAGVQTFEIQSLTISPCRACLTCMHKTPGECSIEDDMGLIYEACKTSDLLILATPLYVDTMTAQLKTVMDRSIACMQPFLVKDVAGRIRHPFTWRMPSSFLLLSTSGFPEQENFLPLIATFRAQAANFSSQAIGEICISGSIALQMEPELLKRHLTLLEEAGRHLGATGNIPEDILQNLNTPPVGVDRYLQATAKYEQWCRSKLNI</sequence>
<proteinExistence type="predicted"/>
<feature type="domain" description="NADPH-dependent FMN reductase-like" evidence="3">
    <location>
        <begin position="29"/>
        <end position="131"/>
    </location>
</feature>
<dbReference type="InterPro" id="IPR005025">
    <property type="entry name" value="FMN_Rdtase-like_dom"/>
</dbReference>
<keyword evidence="2" id="KW-0288">FMN</keyword>
<dbReference type="InterPro" id="IPR051796">
    <property type="entry name" value="ISF_SsuE-like"/>
</dbReference>
<dbReference type="KEGG" id="sat:SYN_00657"/>
<evidence type="ECO:0000259" key="3">
    <source>
        <dbReference type="Pfam" id="PF03358"/>
    </source>
</evidence>